<dbReference type="EMBL" id="CAJNJQ010001607">
    <property type="protein sequence ID" value="CAE7144630.1"/>
    <property type="molecule type" value="Genomic_DNA"/>
</dbReference>
<protein>
    <submittedName>
        <fullName evidence="2">Uncharacterized protein</fullName>
    </submittedName>
</protein>
<name>A0A8H3E0B7_9AGAM</name>
<comment type="caution">
    <text evidence="2">The sequence shown here is derived from an EMBL/GenBank/DDBJ whole genome shotgun (WGS) entry which is preliminary data.</text>
</comment>
<dbReference type="Proteomes" id="UP000663827">
    <property type="component" value="Unassembled WGS sequence"/>
</dbReference>
<evidence type="ECO:0000313" key="3">
    <source>
        <dbReference type="Proteomes" id="UP000663827"/>
    </source>
</evidence>
<organism evidence="2 3">
    <name type="scientific">Rhizoctonia solani</name>
    <dbReference type="NCBI Taxonomy" id="456999"/>
    <lineage>
        <taxon>Eukaryota</taxon>
        <taxon>Fungi</taxon>
        <taxon>Dikarya</taxon>
        <taxon>Basidiomycota</taxon>
        <taxon>Agaricomycotina</taxon>
        <taxon>Agaricomycetes</taxon>
        <taxon>Cantharellales</taxon>
        <taxon>Ceratobasidiaceae</taxon>
        <taxon>Rhizoctonia</taxon>
    </lineage>
</organism>
<evidence type="ECO:0000256" key="1">
    <source>
        <dbReference type="SAM" id="MobiDB-lite"/>
    </source>
</evidence>
<gene>
    <name evidence="2" type="ORF">RDB_LOCUS79065</name>
</gene>
<accession>A0A8H3E0B7</accession>
<proteinExistence type="predicted"/>
<dbReference type="AlphaFoldDB" id="A0A8H3E0B7"/>
<sequence length="193" mass="20837">MSSQYPSGDRDKRGVRQKLKSGAKWLKNVVGRPSNVRPSSENPEDLTIPNLGSRSLSISRPSTPLLAPTVAPIEPDPRIEVGPDAEASNTTAREPKKPDSVAWNRLANSLRILESGVQIFPPLKSAIGALIGRLDIVQKAASSRADYDDLADEFQSMAELLSRCAGELELEPSNGSIANIAQQGHYFAIGTMY</sequence>
<evidence type="ECO:0000313" key="2">
    <source>
        <dbReference type="EMBL" id="CAE7144630.1"/>
    </source>
</evidence>
<feature type="region of interest" description="Disordered" evidence="1">
    <location>
        <begin position="1"/>
        <end position="98"/>
    </location>
</feature>
<reference evidence="2" key="1">
    <citation type="submission" date="2021-01" db="EMBL/GenBank/DDBJ databases">
        <authorList>
            <person name="Kaushik A."/>
        </authorList>
    </citation>
    <scope>NUCLEOTIDE SEQUENCE</scope>
    <source>
        <strain evidence="2">AG5</strain>
    </source>
</reference>
<feature type="compositionally biased region" description="Polar residues" evidence="1">
    <location>
        <begin position="50"/>
        <end position="62"/>
    </location>
</feature>